<reference evidence="2" key="2">
    <citation type="submission" date="2020-09" db="EMBL/GenBank/DDBJ databases">
        <authorList>
            <person name="Sun Q."/>
            <person name="Ohkuma M."/>
        </authorList>
    </citation>
    <scope>NUCLEOTIDE SEQUENCE</scope>
    <source>
        <strain evidence="2">JCM 1480</strain>
    </source>
</reference>
<accession>A0A8H9G973</accession>
<dbReference type="AlphaFoldDB" id="A0A8H9G973"/>
<organism evidence="2 3">
    <name type="scientific">Curtobacterium luteum</name>
    <dbReference type="NCBI Taxonomy" id="33881"/>
    <lineage>
        <taxon>Bacteria</taxon>
        <taxon>Bacillati</taxon>
        <taxon>Actinomycetota</taxon>
        <taxon>Actinomycetes</taxon>
        <taxon>Micrococcales</taxon>
        <taxon>Microbacteriaceae</taxon>
        <taxon>Curtobacterium</taxon>
    </lineage>
</organism>
<evidence type="ECO:0000313" key="3">
    <source>
        <dbReference type="Proteomes" id="UP000648535"/>
    </source>
</evidence>
<dbReference type="EMBL" id="BMOI01000008">
    <property type="protein sequence ID" value="GGL03222.1"/>
    <property type="molecule type" value="Genomic_DNA"/>
</dbReference>
<protein>
    <submittedName>
        <fullName evidence="2">Uncharacterized protein</fullName>
    </submittedName>
</protein>
<reference evidence="2" key="1">
    <citation type="journal article" date="2014" name="Int. J. Syst. Evol. Microbiol.">
        <title>Complete genome sequence of Corynebacterium casei LMG S-19264T (=DSM 44701T), isolated from a smear-ripened cheese.</title>
        <authorList>
            <consortium name="US DOE Joint Genome Institute (JGI-PGF)"/>
            <person name="Walter F."/>
            <person name="Albersmeier A."/>
            <person name="Kalinowski J."/>
            <person name="Ruckert C."/>
        </authorList>
    </citation>
    <scope>NUCLEOTIDE SEQUENCE</scope>
    <source>
        <strain evidence="2">JCM 1480</strain>
    </source>
</reference>
<proteinExistence type="predicted"/>
<evidence type="ECO:0000313" key="2">
    <source>
        <dbReference type="EMBL" id="GGL03222.1"/>
    </source>
</evidence>
<dbReference type="Proteomes" id="UP000648535">
    <property type="component" value="Unassembled WGS sequence"/>
</dbReference>
<name>A0A8H9G973_9MICO</name>
<comment type="caution">
    <text evidence="2">The sequence shown here is derived from an EMBL/GenBank/DDBJ whole genome shotgun (WGS) entry which is preliminary data.</text>
</comment>
<gene>
    <name evidence="2" type="ORF">GCM10009769_21690</name>
</gene>
<sequence length="91" mass="10075">MPDEHVRRADRAARAARATDDHARACRSCAPRACRTTVVLLPTGRTSAPGTTEGLRMRAVQHPEQWVELQLDALVVLSERQYASQSLRNPA</sequence>
<feature type="region of interest" description="Disordered" evidence="1">
    <location>
        <begin position="1"/>
        <end position="22"/>
    </location>
</feature>
<evidence type="ECO:0000256" key="1">
    <source>
        <dbReference type="SAM" id="MobiDB-lite"/>
    </source>
</evidence>